<name>A0ABT1UI63_9GAMM</name>
<comment type="caution">
    <text evidence="2">The sequence shown here is derived from an EMBL/GenBank/DDBJ whole genome shotgun (WGS) entry which is preliminary data.</text>
</comment>
<feature type="domain" description="ChrR-like cupin" evidence="1">
    <location>
        <begin position="186"/>
        <end position="274"/>
    </location>
</feature>
<dbReference type="SUPFAM" id="SSF51182">
    <property type="entry name" value="RmlC-like cupins"/>
    <property type="match status" value="2"/>
</dbReference>
<keyword evidence="3" id="KW-1185">Reference proteome</keyword>
<feature type="domain" description="ChrR-like cupin" evidence="1">
    <location>
        <begin position="60"/>
        <end position="151"/>
    </location>
</feature>
<evidence type="ECO:0000259" key="1">
    <source>
        <dbReference type="Pfam" id="PF12973"/>
    </source>
</evidence>
<dbReference type="InterPro" id="IPR014710">
    <property type="entry name" value="RmlC-like_jellyroll"/>
</dbReference>
<evidence type="ECO:0000313" key="3">
    <source>
        <dbReference type="Proteomes" id="UP001524569"/>
    </source>
</evidence>
<sequence>MIEQQPPVPGPEDDELAPLTNLLAEHIAPIAPAGERRSAMRRGLLAQVAASVAKQAGLTTVRAKDGVWQTLKTGIRVKPLWDGGSLGRSVLIEFAAGASLIPHRHNSLEEGIVLRGDLAMGDLRLGPLDYHAAAAGSRHGAIRSEQGALAYLRGTSLGDSREVLKEVLSGLLPFGPGPSLTAHAADMQDWPEILPGVRKKTLWIEGGRESCFYRLEAGARCPEHGHDTEEECMMLAGDLFIDDLLLRAGDYQLAPAGSVHREVYTDVGATLFVRGARSD</sequence>
<dbReference type="Gene3D" id="2.60.120.10">
    <property type="entry name" value="Jelly Rolls"/>
    <property type="match status" value="2"/>
</dbReference>
<evidence type="ECO:0000313" key="2">
    <source>
        <dbReference type="EMBL" id="MCQ8181914.1"/>
    </source>
</evidence>
<dbReference type="InterPro" id="IPR025979">
    <property type="entry name" value="ChrR-like_cupin_dom"/>
</dbReference>
<gene>
    <name evidence="2" type="ORF">NP603_12415</name>
</gene>
<organism evidence="2 3">
    <name type="scientific">Methylomonas aurea</name>
    <dbReference type="NCBI Taxonomy" id="2952224"/>
    <lineage>
        <taxon>Bacteria</taxon>
        <taxon>Pseudomonadati</taxon>
        <taxon>Pseudomonadota</taxon>
        <taxon>Gammaproteobacteria</taxon>
        <taxon>Methylococcales</taxon>
        <taxon>Methylococcaceae</taxon>
        <taxon>Methylomonas</taxon>
    </lineage>
</organism>
<dbReference type="Proteomes" id="UP001524569">
    <property type="component" value="Unassembled WGS sequence"/>
</dbReference>
<dbReference type="InterPro" id="IPR011051">
    <property type="entry name" value="RmlC_Cupin_sf"/>
</dbReference>
<dbReference type="EMBL" id="JANIBM010000013">
    <property type="protein sequence ID" value="MCQ8181914.1"/>
    <property type="molecule type" value="Genomic_DNA"/>
</dbReference>
<proteinExistence type="predicted"/>
<reference evidence="2 3" key="1">
    <citation type="submission" date="2022-07" db="EMBL/GenBank/DDBJ databases">
        <title>Methylomonas rivi sp. nov., Methylomonas rosea sp. nov., Methylomonas aureus sp. nov. and Methylomonas subterranea sp. nov., four novel methanotrophs isolated from a freshwater creek and the deep terrestrial subsurface.</title>
        <authorList>
            <person name="Abin C."/>
            <person name="Sankaranarayanan K."/>
            <person name="Garner C."/>
            <person name="Sindelar R."/>
            <person name="Kotary K."/>
            <person name="Garner R."/>
            <person name="Barclay S."/>
            <person name="Lawson P."/>
            <person name="Krumholz L."/>
        </authorList>
    </citation>
    <scope>NUCLEOTIDE SEQUENCE [LARGE SCALE GENOMIC DNA]</scope>
    <source>
        <strain evidence="2 3">SURF-1</strain>
    </source>
</reference>
<dbReference type="Pfam" id="PF12973">
    <property type="entry name" value="Cupin_7"/>
    <property type="match status" value="2"/>
</dbReference>
<dbReference type="RefSeq" id="WP_256611200.1">
    <property type="nucleotide sequence ID" value="NZ_JANIBM010000013.1"/>
</dbReference>
<protein>
    <submittedName>
        <fullName evidence="2">Cupin domain-containing protein</fullName>
    </submittedName>
</protein>
<accession>A0ABT1UI63</accession>